<accession>A0A7S4BQD4</accession>
<dbReference type="InterPro" id="IPR009057">
    <property type="entry name" value="Homeodomain-like_sf"/>
</dbReference>
<dbReference type="GO" id="GO:0005634">
    <property type="term" value="C:nucleus"/>
    <property type="evidence" value="ECO:0007669"/>
    <property type="project" value="TreeGrafter"/>
</dbReference>
<dbReference type="Gene3D" id="1.10.10.60">
    <property type="entry name" value="Homeodomain-like"/>
    <property type="match status" value="2"/>
</dbReference>
<dbReference type="InterPro" id="IPR001005">
    <property type="entry name" value="SANT/Myb"/>
</dbReference>
<dbReference type="FunFam" id="1.10.10.60:FF:000010">
    <property type="entry name" value="Transcriptional activator Myb isoform A"/>
    <property type="match status" value="1"/>
</dbReference>
<evidence type="ECO:0000256" key="2">
    <source>
        <dbReference type="ARBA" id="ARBA00023125"/>
    </source>
</evidence>
<evidence type="ECO:0000256" key="3">
    <source>
        <dbReference type="SAM" id="MobiDB-lite"/>
    </source>
</evidence>
<name>A0A7S4BQD4_CHRCT</name>
<evidence type="ECO:0000259" key="5">
    <source>
        <dbReference type="PROSITE" id="PS51294"/>
    </source>
</evidence>
<evidence type="ECO:0000313" key="6">
    <source>
        <dbReference type="EMBL" id="CAE0772989.1"/>
    </source>
</evidence>
<organism evidence="6">
    <name type="scientific">Chrysotila carterae</name>
    <name type="common">Marine alga</name>
    <name type="synonym">Syracosphaera carterae</name>
    <dbReference type="NCBI Taxonomy" id="13221"/>
    <lineage>
        <taxon>Eukaryota</taxon>
        <taxon>Haptista</taxon>
        <taxon>Haptophyta</taxon>
        <taxon>Prymnesiophyceae</taxon>
        <taxon>Isochrysidales</taxon>
        <taxon>Isochrysidaceae</taxon>
        <taxon>Chrysotila</taxon>
    </lineage>
</organism>
<keyword evidence="2" id="KW-0238">DNA-binding</keyword>
<proteinExistence type="predicted"/>
<dbReference type="GO" id="GO:0000978">
    <property type="term" value="F:RNA polymerase II cis-regulatory region sequence-specific DNA binding"/>
    <property type="evidence" value="ECO:0007669"/>
    <property type="project" value="TreeGrafter"/>
</dbReference>
<dbReference type="PANTHER" id="PTHR45614:SF25">
    <property type="entry name" value="MYB PROTEIN"/>
    <property type="match status" value="1"/>
</dbReference>
<feature type="domain" description="Myb-like" evidence="4">
    <location>
        <begin position="271"/>
        <end position="322"/>
    </location>
</feature>
<protein>
    <submittedName>
        <fullName evidence="6">Uncharacterized protein</fullName>
    </submittedName>
</protein>
<feature type="region of interest" description="Disordered" evidence="3">
    <location>
        <begin position="217"/>
        <end position="283"/>
    </location>
</feature>
<gene>
    <name evidence="6" type="ORF">PCAR00345_LOCUS25601</name>
</gene>
<dbReference type="InterPro" id="IPR050560">
    <property type="entry name" value="MYB_TF"/>
</dbReference>
<dbReference type="PROSITE" id="PS50090">
    <property type="entry name" value="MYB_LIKE"/>
    <property type="match status" value="2"/>
</dbReference>
<dbReference type="Pfam" id="PF13921">
    <property type="entry name" value="Myb_DNA-bind_6"/>
    <property type="match status" value="1"/>
</dbReference>
<feature type="domain" description="HTH myb-type" evidence="5">
    <location>
        <begin position="323"/>
        <end position="377"/>
    </location>
</feature>
<feature type="domain" description="HTH myb-type" evidence="5">
    <location>
        <begin position="278"/>
        <end position="322"/>
    </location>
</feature>
<dbReference type="GO" id="GO:0000981">
    <property type="term" value="F:DNA-binding transcription factor activity, RNA polymerase II-specific"/>
    <property type="evidence" value="ECO:0007669"/>
    <property type="project" value="TreeGrafter"/>
</dbReference>
<feature type="compositionally biased region" description="Polar residues" evidence="3">
    <location>
        <begin position="153"/>
        <end position="163"/>
    </location>
</feature>
<dbReference type="PANTHER" id="PTHR45614">
    <property type="entry name" value="MYB PROTEIN-RELATED"/>
    <property type="match status" value="1"/>
</dbReference>
<dbReference type="SMART" id="SM00717">
    <property type="entry name" value="SANT"/>
    <property type="match status" value="2"/>
</dbReference>
<dbReference type="EMBL" id="HBIZ01040089">
    <property type="protein sequence ID" value="CAE0772989.1"/>
    <property type="molecule type" value="Transcribed_RNA"/>
</dbReference>
<dbReference type="CDD" id="cd00167">
    <property type="entry name" value="SANT"/>
    <property type="match status" value="2"/>
</dbReference>
<feature type="region of interest" description="Disordered" evidence="3">
    <location>
        <begin position="91"/>
        <end position="163"/>
    </location>
</feature>
<evidence type="ECO:0000259" key="4">
    <source>
        <dbReference type="PROSITE" id="PS50090"/>
    </source>
</evidence>
<feature type="compositionally biased region" description="Basic and acidic residues" evidence="3">
    <location>
        <begin position="139"/>
        <end position="152"/>
    </location>
</feature>
<dbReference type="PROSITE" id="PS51294">
    <property type="entry name" value="HTH_MYB"/>
    <property type="match status" value="2"/>
</dbReference>
<evidence type="ECO:0000256" key="1">
    <source>
        <dbReference type="ARBA" id="ARBA00022737"/>
    </source>
</evidence>
<feature type="domain" description="Myb-like" evidence="4">
    <location>
        <begin position="323"/>
        <end position="373"/>
    </location>
</feature>
<keyword evidence="1" id="KW-0677">Repeat</keyword>
<feature type="compositionally biased region" description="Basic and acidic residues" evidence="3">
    <location>
        <begin position="237"/>
        <end position="251"/>
    </location>
</feature>
<sequence length="404" mass="44119">MKTASSLTCCVKGDNHDGHLIDAMSAVSALQELARSPDRLHSTELLKMVGGNGEEKLLLKNGSLVRAENATTEDPSPCVLEGLIAEKMTHRDFSSQQHPARVSSPALSSQSESRETSEVPGSRSRAQSPAQCLDSVQAIRKDGGDLKSHQPRLESSSQTPTFGSEQKCCCNQAAVTPPTATAAITDDASLPKQTLRSQESWLRVPREELPARKRWRIDATSAHEGGPPSCSSTASELDEKQPPATCPKERTIALPSAALPQPPKSCERAKSARQASHPWTPAEDRLLQQAVDRFGSKRWSVIAHSMPGRSGKQCRLRWCNQIDPNISHEAWTESEDQIIMQAHRQIGSRWTEIAKLLTGRTDNAIKNRWNGTLSRRQMSITGQIEVQSNLPPPGATAVSAHFEN</sequence>
<dbReference type="SUPFAM" id="SSF46689">
    <property type="entry name" value="Homeodomain-like"/>
    <property type="match status" value="1"/>
</dbReference>
<dbReference type="AlphaFoldDB" id="A0A7S4BQD4"/>
<reference evidence="6" key="1">
    <citation type="submission" date="2021-01" db="EMBL/GenBank/DDBJ databases">
        <authorList>
            <person name="Corre E."/>
            <person name="Pelletier E."/>
            <person name="Niang G."/>
            <person name="Scheremetjew M."/>
            <person name="Finn R."/>
            <person name="Kale V."/>
            <person name="Holt S."/>
            <person name="Cochrane G."/>
            <person name="Meng A."/>
            <person name="Brown T."/>
            <person name="Cohen L."/>
        </authorList>
    </citation>
    <scope>NUCLEOTIDE SEQUENCE</scope>
    <source>
        <strain evidence="6">CCMP645</strain>
    </source>
</reference>
<dbReference type="InterPro" id="IPR017930">
    <property type="entry name" value="Myb_dom"/>
</dbReference>